<sequence length="81" mass="9116">MHHELLCALGQMTKNLGLLISGAVLFAINKNSPRTVLFCYVFQDSFYLITNLTCFLYALKKTKSQADEQNQISANLLSEDN</sequence>
<feature type="transmembrane region" description="Helical" evidence="1">
    <location>
        <begin position="12"/>
        <end position="29"/>
    </location>
</feature>
<dbReference type="Proteomes" id="UP000001542">
    <property type="component" value="Unassembled WGS sequence"/>
</dbReference>
<evidence type="ECO:0000313" key="3">
    <source>
        <dbReference type="Proteomes" id="UP000001542"/>
    </source>
</evidence>
<keyword evidence="1" id="KW-0812">Transmembrane</keyword>
<reference evidence="2" key="2">
    <citation type="journal article" date="2007" name="Science">
        <title>Draft genome sequence of the sexually transmitted pathogen Trichomonas vaginalis.</title>
        <authorList>
            <person name="Carlton J.M."/>
            <person name="Hirt R.P."/>
            <person name="Silva J.C."/>
            <person name="Delcher A.L."/>
            <person name="Schatz M."/>
            <person name="Zhao Q."/>
            <person name="Wortman J.R."/>
            <person name="Bidwell S.L."/>
            <person name="Alsmark U.C.M."/>
            <person name="Besteiro S."/>
            <person name="Sicheritz-Ponten T."/>
            <person name="Noel C.J."/>
            <person name="Dacks J.B."/>
            <person name="Foster P.G."/>
            <person name="Simillion C."/>
            <person name="Van de Peer Y."/>
            <person name="Miranda-Saavedra D."/>
            <person name="Barton G.J."/>
            <person name="Westrop G.D."/>
            <person name="Mueller S."/>
            <person name="Dessi D."/>
            <person name="Fiori P.L."/>
            <person name="Ren Q."/>
            <person name="Paulsen I."/>
            <person name="Zhang H."/>
            <person name="Bastida-Corcuera F.D."/>
            <person name="Simoes-Barbosa A."/>
            <person name="Brown M.T."/>
            <person name="Hayes R.D."/>
            <person name="Mukherjee M."/>
            <person name="Okumura C.Y."/>
            <person name="Schneider R."/>
            <person name="Smith A.J."/>
            <person name="Vanacova S."/>
            <person name="Villalvazo M."/>
            <person name="Haas B.J."/>
            <person name="Pertea M."/>
            <person name="Feldblyum T.V."/>
            <person name="Utterback T.R."/>
            <person name="Shu C.L."/>
            <person name="Osoegawa K."/>
            <person name="de Jong P.J."/>
            <person name="Hrdy I."/>
            <person name="Horvathova L."/>
            <person name="Zubacova Z."/>
            <person name="Dolezal P."/>
            <person name="Malik S.B."/>
            <person name="Logsdon J.M. Jr."/>
            <person name="Henze K."/>
            <person name="Gupta A."/>
            <person name="Wang C.C."/>
            <person name="Dunne R.L."/>
            <person name="Upcroft J.A."/>
            <person name="Upcroft P."/>
            <person name="White O."/>
            <person name="Salzberg S.L."/>
            <person name="Tang P."/>
            <person name="Chiu C.-H."/>
            <person name="Lee Y.-S."/>
            <person name="Embley T.M."/>
            <person name="Coombs G.H."/>
            <person name="Mottram J.C."/>
            <person name="Tachezy J."/>
            <person name="Fraser-Liggett C.M."/>
            <person name="Johnson P.J."/>
        </authorList>
    </citation>
    <scope>NUCLEOTIDE SEQUENCE [LARGE SCALE GENOMIC DNA]</scope>
    <source>
        <strain evidence="2">G3</strain>
    </source>
</reference>
<accession>A2EF18</accession>
<evidence type="ECO:0000313" key="2">
    <source>
        <dbReference type="EMBL" id="EAY08734.1"/>
    </source>
</evidence>
<dbReference type="AlphaFoldDB" id="A2EF18"/>
<dbReference type="RefSeq" id="XP_001320957.1">
    <property type="nucleotide sequence ID" value="XM_001320922.1"/>
</dbReference>
<keyword evidence="1" id="KW-0472">Membrane</keyword>
<proteinExistence type="predicted"/>
<name>A2EF18_TRIV3</name>
<dbReference type="VEuPathDB" id="TrichDB:TVAGG3_0670300"/>
<evidence type="ECO:0000256" key="1">
    <source>
        <dbReference type="SAM" id="Phobius"/>
    </source>
</evidence>
<protein>
    <submittedName>
        <fullName evidence="2">Uncharacterized protein</fullName>
    </submittedName>
</protein>
<dbReference type="KEGG" id="tva:4766641"/>
<dbReference type="InParanoid" id="A2EF18"/>
<dbReference type="EMBL" id="DS113372">
    <property type="protein sequence ID" value="EAY08734.1"/>
    <property type="molecule type" value="Genomic_DNA"/>
</dbReference>
<organism evidence="2 3">
    <name type="scientific">Trichomonas vaginalis (strain ATCC PRA-98 / G3)</name>
    <dbReference type="NCBI Taxonomy" id="412133"/>
    <lineage>
        <taxon>Eukaryota</taxon>
        <taxon>Metamonada</taxon>
        <taxon>Parabasalia</taxon>
        <taxon>Trichomonadida</taxon>
        <taxon>Trichomonadidae</taxon>
        <taxon>Trichomonas</taxon>
    </lineage>
</organism>
<feature type="transmembrane region" description="Helical" evidence="1">
    <location>
        <begin position="35"/>
        <end position="59"/>
    </location>
</feature>
<keyword evidence="3" id="KW-1185">Reference proteome</keyword>
<gene>
    <name evidence="2" type="ORF">TVAG_251600</name>
</gene>
<dbReference type="VEuPathDB" id="TrichDB:TVAG_251600"/>
<keyword evidence="1" id="KW-1133">Transmembrane helix</keyword>
<reference evidence="2" key="1">
    <citation type="submission" date="2006-10" db="EMBL/GenBank/DDBJ databases">
        <authorList>
            <person name="Amadeo P."/>
            <person name="Zhao Q."/>
            <person name="Wortman J."/>
            <person name="Fraser-Liggett C."/>
            <person name="Carlton J."/>
        </authorList>
    </citation>
    <scope>NUCLEOTIDE SEQUENCE</scope>
    <source>
        <strain evidence="2">G3</strain>
    </source>
</reference>